<dbReference type="Proteomes" id="UP000198858">
    <property type="component" value="Chromosome I"/>
</dbReference>
<dbReference type="STRING" id="1250231.SAMN04488552_0230"/>
<dbReference type="RefSeq" id="WP_089660950.1">
    <property type="nucleotide sequence ID" value="NZ_LT629745.1"/>
</dbReference>
<evidence type="ECO:0000313" key="2">
    <source>
        <dbReference type="EMBL" id="SDR66034.1"/>
    </source>
</evidence>
<organism evidence="2 3">
    <name type="scientific">Christiangramia echinicola</name>
    <dbReference type="NCBI Taxonomy" id="279359"/>
    <lineage>
        <taxon>Bacteria</taxon>
        <taxon>Pseudomonadati</taxon>
        <taxon>Bacteroidota</taxon>
        <taxon>Flavobacteriia</taxon>
        <taxon>Flavobacteriales</taxon>
        <taxon>Flavobacteriaceae</taxon>
        <taxon>Christiangramia</taxon>
    </lineage>
</organism>
<name>A0A1H1KUP4_9FLAO</name>
<keyword evidence="3" id="KW-1185">Reference proteome</keyword>
<protein>
    <submittedName>
        <fullName evidence="2">Uncharacterized protein</fullName>
    </submittedName>
</protein>
<keyword evidence="1" id="KW-0812">Transmembrane</keyword>
<proteinExistence type="predicted"/>
<sequence length="292" mass="33636">MSELNGKLEIKNSYLKINYQSITKLLVLVILLNIPNTLKAQNSDLEYGLINIAVGSVIGGVGAIINKKNKKETNGRVIIKGLAQGALGGYLVFESKRLLNSVSENSNYNLIYPSKILNSAGNSIIENAARDANFWTRWHINFGFSRIEFSTDEKFKVKHRIMIFDFAYATKYFIEKDFNFKKSIQLGTLVFNGEMKINGRTNANLITLSSSSDITTEVHEIIHTYQYEQLSGFNTYLNPLMEMVSSKSKLYNYYERIFYTDFNLYLFWGLGELQSDYYNSKFEKEAFRYSRR</sequence>
<keyword evidence="1" id="KW-1133">Transmembrane helix</keyword>
<feature type="transmembrane region" description="Helical" evidence="1">
    <location>
        <begin position="47"/>
        <end position="65"/>
    </location>
</feature>
<reference evidence="2 3" key="1">
    <citation type="submission" date="2016-10" db="EMBL/GenBank/DDBJ databases">
        <authorList>
            <person name="Varghese N."/>
            <person name="Submissions S."/>
        </authorList>
    </citation>
    <scope>NUCLEOTIDE SEQUENCE [LARGE SCALE GENOMIC DNA]</scope>
    <source>
        <strain evidence="2 3">Mar_2010_102</strain>
    </source>
</reference>
<accession>A0A1H1KUP4</accession>
<feature type="transmembrane region" description="Helical" evidence="1">
    <location>
        <begin position="17"/>
        <end position="35"/>
    </location>
</feature>
<dbReference type="AlphaFoldDB" id="A0A1H1KUP4"/>
<evidence type="ECO:0000256" key="1">
    <source>
        <dbReference type="SAM" id="Phobius"/>
    </source>
</evidence>
<gene>
    <name evidence="2" type="ORF">SAMN04488552_0230</name>
</gene>
<evidence type="ECO:0000313" key="3">
    <source>
        <dbReference type="Proteomes" id="UP000198858"/>
    </source>
</evidence>
<keyword evidence="1" id="KW-0472">Membrane</keyword>
<dbReference type="EMBL" id="LT629745">
    <property type="protein sequence ID" value="SDR66034.1"/>
    <property type="molecule type" value="Genomic_DNA"/>
</dbReference>